<proteinExistence type="predicted"/>
<dbReference type="AlphaFoldDB" id="A0A5K0WJP9"/>
<dbReference type="PANTHER" id="PTHR37707">
    <property type="entry name" value="MATERNAL EFFECT EMBRYO ARREST 9"/>
    <property type="match status" value="1"/>
</dbReference>
<gene>
    <name evidence="1" type="ORF">NYM_LOCUS3814</name>
</gene>
<dbReference type="Gramene" id="NC10G0032980.1">
    <property type="protein sequence ID" value="NC10G0032980.1:cds"/>
    <property type="gene ID" value="NC10G0032980"/>
</dbReference>
<dbReference type="PANTHER" id="PTHR37707:SF1">
    <property type="entry name" value="MATERNAL EFFECT EMBRYO ARREST 9"/>
    <property type="match status" value="1"/>
</dbReference>
<accession>A0A5K0WJP9</accession>
<organism evidence="1">
    <name type="scientific">Nymphaea colorata</name>
    <name type="common">pocket water lily</name>
    <dbReference type="NCBI Taxonomy" id="210225"/>
    <lineage>
        <taxon>Eukaryota</taxon>
        <taxon>Viridiplantae</taxon>
        <taxon>Streptophyta</taxon>
        <taxon>Embryophyta</taxon>
        <taxon>Tracheophyta</taxon>
        <taxon>Spermatophyta</taxon>
        <taxon>Magnoliopsida</taxon>
        <taxon>Nymphaeales</taxon>
        <taxon>Nymphaeaceae</taxon>
        <taxon>Nymphaea</taxon>
    </lineage>
</organism>
<protein>
    <submittedName>
        <fullName evidence="1">Uncharacterized protein</fullName>
    </submittedName>
</protein>
<name>A0A5K0WJP9_9MAGN</name>
<reference evidence="1" key="1">
    <citation type="submission" date="2019-09" db="EMBL/GenBank/DDBJ databases">
        <authorList>
            <person name="Zhang L."/>
        </authorList>
    </citation>
    <scope>NUCLEOTIDE SEQUENCE</scope>
</reference>
<dbReference type="EMBL" id="LR721775">
    <property type="protein sequence ID" value="VVV53683.1"/>
    <property type="molecule type" value="Genomic_DNA"/>
</dbReference>
<evidence type="ECO:0000313" key="1">
    <source>
        <dbReference type="EMBL" id="VVV53683.1"/>
    </source>
</evidence>
<sequence>MDALLMKLSSIAEAALADKKFDPNRVEELMKEFERESMASLAAMEEQAMQASKDAEASVRKAHASCIKSSMSSTSD</sequence>